<evidence type="ECO:0000313" key="1">
    <source>
        <dbReference type="EMBL" id="KAF9065653.1"/>
    </source>
</evidence>
<protein>
    <submittedName>
        <fullName evidence="1">Uncharacterized protein</fullName>
    </submittedName>
</protein>
<reference evidence="1" key="1">
    <citation type="submission" date="2020-11" db="EMBL/GenBank/DDBJ databases">
        <authorList>
            <consortium name="DOE Joint Genome Institute"/>
            <person name="Ahrendt S."/>
            <person name="Riley R."/>
            <person name="Andreopoulos W."/>
            <person name="Labutti K."/>
            <person name="Pangilinan J."/>
            <person name="Ruiz-Duenas F.J."/>
            <person name="Barrasa J.M."/>
            <person name="Sanchez-Garcia M."/>
            <person name="Camarero S."/>
            <person name="Miyauchi S."/>
            <person name="Serrano A."/>
            <person name="Linde D."/>
            <person name="Babiker R."/>
            <person name="Drula E."/>
            <person name="Ayuso-Fernandez I."/>
            <person name="Pacheco R."/>
            <person name="Padilla G."/>
            <person name="Ferreira P."/>
            <person name="Barriuso J."/>
            <person name="Kellner H."/>
            <person name="Castanera R."/>
            <person name="Alfaro M."/>
            <person name="Ramirez L."/>
            <person name="Pisabarro A.G."/>
            <person name="Kuo A."/>
            <person name="Tritt A."/>
            <person name="Lipzen A."/>
            <person name="He G."/>
            <person name="Yan M."/>
            <person name="Ng V."/>
            <person name="Cullen D."/>
            <person name="Martin F."/>
            <person name="Rosso M.-N."/>
            <person name="Henrissat B."/>
            <person name="Hibbett D."/>
            <person name="Martinez A.T."/>
            <person name="Grigoriev I.V."/>
        </authorList>
    </citation>
    <scope>NUCLEOTIDE SEQUENCE</scope>
    <source>
        <strain evidence="1">AH 40177</strain>
    </source>
</reference>
<sequence length="164" mass="18487">MCEKDGTLVGAGSRQNFIETVAESCFIQLRFTREVVLNSSICDYTDSPCPQSNDSETRISSTSLEEPIRKPKSFLTYSTVMHSPNIQPTLSNECSYTGHPISMHMDHQELCEIYRPTSSSEPQYETFSLSTLWTTSALCEIYHPASSPDLNVLGYGYTYTYIHI</sequence>
<proteinExistence type="predicted"/>
<comment type="caution">
    <text evidence="1">The sequence shown here is derived from an EMBL/GenBank/DDBJ whole genome shotgun (WGS) entry which is preliminary data.</text>
</comment>
<name>A0A9P5PLN9_9AGAR</name>
<dbReference type="Proteomes" id="UP000772434">
    <property type="component" value="Unassembled WGS sequence"/>
</dbReference>
<dbReference type="EMBL" id="JADNRY010000100">
    <property type="protein sequence ID" value="KAF9065653.1"/>
    <property type="molecule type" value="Genomic_DNA"/>
</dbReference>
<organism evidence="1 2">
    <name type="scientific">Rhodocollybia butyracea</name>
    <dbReference type="NCBI Taxonomy" id="206335"/>
    <lineage>
        <taxon>Eukaryota</taxon>
        <taxon>Fungi</taxon>
        <taxon>Dikarya</taxon>
        <taxon>Basidiomycota</taxon>
        <taxon>Agaricomycotina</taxon>
        <taxon>Agaricomycetes</taxon>
        <taxon>Agaricomycetidae</taxon>
        <taxon>Agaricales</taxon>
        <taxon>Marasmiineae</taxon>
        <taxon>Omphalotaceae</taxon>
        <taxon>Rhodocollybia</taxon>
    </lineage>
</organism>
<accession>A0A9P5PLN9</accession>
<evidence type="ECO:0000313" key="2">
    <source>
        <dbReference type="Proteomes" id="UP000772434"/>
    </source>
</evidence>
<gene>
    <name evidence="1" type="ORF">BDP27DRAFT_1424634</name>
</gene>
<dbReference type="AlphaFoldDB" id="A0A9P5PLN9"/>
<keyword evidence="2" id="KW-1185">Reference proteome</keyword>